<feature type="region of interest" description="Disordered" evidence="1">
    <location>
        <begin position="496"/>
        <end position="524"/>
    </location>
</feature>
<evidence type="ECO:0000313" key="2">
    <source>
        <dbReference type="EMBL" id="KAJ7715050.1"/>
    </source>
</evidence>
<feature type="compositionally biased region" description="Basic residues" evidence="1">
    <location>
        <begin position="325"/>
        <end position="334"/>
    </location>
</feature>
<gene>
    <name evidence="2" type="ORF">B0H16DRAFT_1477680</name>
</gene>
<dbReference type="EMBL" id="JARKIB010000315">
    <property type="protein sequence ID" value="KAJ7715050.1"/>
    <property type="molecule type" value="Genomic_DNA"/>
</dbReference>
<feature type="compositionally biased region" description="Basic and acidic residues" evidence="1">
    <location>
        <begin position="366"/>
        <end position="375"/>
    </location>
</feature>
<feature type="region of interest" description="Disordered" evidence="1">
    <location>
        <begin position="420"/>
        <end position="454"/>
    </location>
</feature>
<feature type="compositionally biased region" description="Acidic residues" evidence="1">
    <location>
        <begin position="353"/>
        <end position="365"/>
    </location>
</feature>
<keyword evidence="3" id="KW-1185">Reference proteome</keyword>
<feature type="region of interest" description="Disordered" evidence="1">
    <location>
        <begin position="751"/>
        <end position="778"/>
    </location>
</feature>
<feature type="compositionally biased region" description="Acidic residues" evidence="1">
    <location>
        <begin position="262"/>
        <end position="271"/>
    </location>
</feature>
<comment type="caution">
    <text evidence="2">The sequence shown here is derived from an EMBL/GenBank/DDBJ whole genome shotgun (WGS) entry which is preliminary data.</text>
</comment>
<dbReference type="Proteomes" id="UP001215598">
    <property type="component" value="Unassembled WGS sequence"/>
</dbReference>
<reference evidence="2" key="1">
    <citation type="submission" date="2023-03" db="EMBL/GenBank/DDBJ databases">
        <title>Massive genome expansion in bonnet fungi (Mycena s.s.) driven by repeated elements and novel gene families across ecological guilds.</title>
        <authorList>
            <consortium name="Lawrence Berkeley National Laboratory"/>
            <person name="Harder C.B."/>
            <person name="Miyauchi S."/>
            <person name="Viragh M."/>
            <person name="Kuo A."/>
            <person name="Thoen E."/>
            <person name="Andreopoulos B."/>
            <person name="Lu D."/>
            <person name="Skrede I."/>
            <person name="Drula E."/>
            <person name="Henrissat B."/>
            <person name="Morin E."/>
            <person name="Kohler A."/>
            <person name="Barry K."/>
            <person name="LaButti K."/>
            <person name="Morin E."/>
            <person name="Salamov A."/>
            <person name="Lipzen A."/>
            <person name="Mereny Z."/>
            <person name="Hegedus B."/>
            <person name="Baldrian P."/>
            <person name="Stursova M."/>
            <person name="Weitz H."/>
            <person name="Taylor A."/>
            <person name="Grigoriev I.V."/>
            <person name="Nagy L.G."/>
            <person name="Martin F."/>
            <person name="Kauserud H."/>
        </authorList>
    </citation>
    <scope>NUCLEOTIDE SEQUENCE</scope>
    <source>
        <strain evidence="2">CBHHK182m</strain>
    </source>
</reference>
<feature type="compositionally biased region" description="Basic and acidic residues" evidence="1">
    <location>
        <begin position="242"/>
        <end position="261"/>
    </location>
</feature>
<sequence length="886" mass="94868">MEGRWAKTKKKPTNFKAVFNQESLDPPAPVRPRITEFYPRRCYQERIKPRFEARWAVISKQEQPPAAVTVRNAVTKEAWAAESVPFQTELKAALEAEHAAAVAAHKTLVAGSTPTSPEEYHVAVNNAGFYLQPFVEVVAERFGMNVSLLMCGPTPDRGGAIEVHSVHTGVSKGLVPRIWPDFDRAGFEGMCRSFPSEEKRAGSLGGIAELPHDNDAAGGSGFGSRTANDMDVEDAPPPVPSREGDREEGDRGAGESDKSEREEDDDDEEEGRDLAEAMSPELAAEVERMEPAAHEAFKARAGILGATQSDTSRAAEGGDKQGGAKTKKLRKKKAKEATAGTRRSTRGLGAEDQREDGDGDEEDDNVRETETEREAGGSSASGARPRPRPVYKGALLPADVPLVRPEDDATSLGPLGEVAMAPLVRPEEDPSSLGPMRDGNVVALMPPVRPEQDSGAHVGEVAMAPLVRPEEDLSSLGPMRDVNPVAQTLEAALTPPVRPEQDGAAHVEDGAPEGGRSSSRDGEALWGGEDLEQWTPELPSAVKGLVCLEVWGGAEWVGCVKKLVALEGAWGFKDKGMLSAPTDGRGGHPKVVKEWMRYARRWGKKPGSKTPLPDGTLMRPNLVASDWEGVAKTSGRNGMLLFVGCLLWWGEAAAEREDVSLTADWRDAVSDVSWVLSEVGKGVGALVKAVEKADKEAAKTAMKSSKGGGTGTKRKVVEKENEVEESARYSTVHGGGRVDLGAEMEKHKDVAEKEGPTWDAQRGNACDGPTSEAQSSTRARAPLWQCDLWARAPWRAFREHRGEGRGGQQKRAYDTLGIYVGRSGNRGGGRVVHFVGAAGCMSSKIAPPLMLRDVREEIGEGRVVGVNVNTVGGRSGCRSGGVAVGD</sequence>
<evidence type="ECO:0000256" key="1">
    <source>
        <dbReference type="SAM" id="MobiDB-lite"/>
    </source>
</evidence>
<feature type="region of interest" description="Disordered" evidence="1">
    <location>
        <begin position="205"/>
        <end position="392"/>
    </location>
</feature>
<name>A0AAD7H9F6_9AGAR</name>
<feature type="compositionally biased region" description="Basic and acidic residues" evidence="1">
    <location>
        <begin position="499"/>
        <end position="509"/>
    </location>
</feature>
<accession>A0AAD7H9F6</accession>
<organism evidence="2 3">
    <name type="scientific">Mycena metata</name>
    <dbReference type="NCBI Taxonomy" id="1033252"/>
    <lineage>
        <taxon>Eukaryota</taxon>
        <taxon>Fungi</taxon>
        <taxon>Dikarya</taxon>
        <taxon>Basidiomycota</taxon>
        <taxon>Agaricomycotina</taxon>
        <taxon>Agaricomycetes</taxon>
        <taxon>Agaricomycetidae</taxon>
        <taxon>Agaricales</taxon>
        <taxon>Marasmiineae</taxon>
        <taxon>Mycenaceae</taxon>
        <taxon>Mycena</taxon>
    </lineage>
</organism>
<feature type="compositionally biased region" description="Basic and acidic residues" evidence="1">
    <location>
        <begin position="285"/>
        <end position="298"/>
    </location>
</feature>
<feature type="region of interest" description="Disordered" evidence="1">
    <location>
        <begin position="700"/>
        <end position="737"/>
    </location>
</feature>
<evidence type="ECO:0000313" key="3">
    <source>
        <dbReference type="Proteomes" id="UP001215598"/>
    </source>
</evidence>
<protein>
    <submittedName>
        <fullName evidence="2">Uncharacterized protein</fullName>
    </submittedName>
</protein>
<proteinExistence type="predicted"/>
<dbReference type="AlphaFoldDB" id="A0AAD7H9F6"/>